<proteinExistence type="predicted"/>
<evidence type="ECO:0000313" key="2">
    <source>
        <dbReference type="Proteomes" id="UP001140091"/>
    </source>
</evidence>
<reference evidence="1" key="1">
    <citation type="submission" date="2022-06" db="EMBL/GenBank/DDBJ databases">
        <title>Genome Sequence of Candolleomyces eurysporus.</title>
        <authorList>
            <person name="Buettner E."/>
        </authorList>
    </citation>
    <scope>NUCLEOTIDE SEQUENCE</scope>
    <source>
        <strain evidence="1">VTCC 930004</strain>
    </source>
</reference>
<gene>
    <name evidence="1" type="ORF">H1R20_g15019</name>
</gene>
<dbReference type="Proteomes" id="UP001140091">
    <property type="component" value="Unassembled WGS sequence"/>
</dbReference>
<comment type="caution">
    <text evidence="1">The sequence shown here is derived from an EMBL/GenBank/DDBJ whole genome shotgun (WGS) entry which is preliminary data.</text>
</comment>
<dbReference type="EMBL" id="JANBPK010001517">
    <property type="protein sequence ID" value="KAJ2922069.1"/>
    <property type="molecule type" value="Genomic_DNA"/>
</dbReference>
<dbReference type="OrthoDB" id="3124769at2759"/>
<protein>
    <submittedName>
        <fullName evidence="1">Uncharacterized protein</fullName>
    </submittedName>
</protein>
<keyword evidence="2" id="KW-1185">Reference proteome</keyword>
<name>A0A9W8IUH8_9AGAR</name>
<sequence length="293" mass="32600">MTLPSDPFPARFTSHSDVPAIVEIIISFFEDSKEDLLKLSLVGHDWVDRSRYHLFHNFPCSALLDTISKIHTFSEIMASPSSTFFNRPFSELTISVKLDQLHPTKDYTNILNPIFQRTLVSNSVDINLDTFISPILWHGLHSWKGLSSLSIAAIIPSLKTLAMVIPALHQLNALNFDASFIDPTVPGLPADSVVLPCNFSSLHLGTRGYSLLSWLALYDCPIESLTLKIKAEDILPLRSYAIVNGGNLLYLDVTFFNDEKIEGKSPFHVNSVVSDAFGSPRFCILYAIDAIFA</sequence>
<dbReference type="AlphaFoldDB" id="A0A9W8IUH8"/>
<feature type="non-terminal residue" evidence="1">
    <location>
        <position position="1"/>
    </location>
</feature>
<accession>A0A9W8IUH8</accession>
<organism evidence="1 2">
    <name type="scientific">Candolleomyces eurysporus</name>
    <dbReference type="NCBI Taxonomy" id="2828524"/>
    <lineage>
        <taxon>Eukaryota</taxon>
        <taxon>Fungi</taxon>
        <taxon>Dikarya</taxon>
        <taxon>Basidiomycota</taxon>
        <taxon>Agaricomycotina</taxon>
        <taxon>Agaricomycetes</taxon>
        <taxon>Agaricomycetidae</taxon>
        <taxon>Agaricales</taxon>
        <taxon>Agaricineae</taxon>
        <taxon>Psathyrellaceae</taxon>
        <taxon>Candolleomyces</taxon>
    </lineage>
</organism>
<evidence type="ECO:0000313" key="1">
    <source>
        <dbReference type="EMBL" id="KAJ2922069.1"/>
    </source>
</evidence>